<organism evidence="1 2">
    <name type="scientific">Halteria grandinella</name>
    <dbReference type="NCBI Taxonomy" id="5974"/>
    <lineage>
        <taxon>Eukaryota</taxon>
        <taxon>Sar</taxon>
        <taxon>Alveolata</taxon>
        <taxon>Ciliophora</taxon>
        <taxon>Intramacronucleata</taxon>
        <taxon>Spirotrichea</taxon>
        <taxon>Stichotrichia</taxon>
        <taxon>Sporadotrichida</taxon>
        <taxon>Halteriidae</taxon>
        <taxon>Halteria</taxon>
    </lineage>
</organism>
<evidence type="ECO:0000313" key="1">
    <source>
        <dbReference type="EMBL" id="TNV74770.1"/>
    </source>
</evidence>
<name>A0A8J8NIA1_HALGN</name>
<reference evidence="1" key="1">
    <citation type="submission" date="2019-06" db="EMBL/GenBank/DDBJ databases">
        <authorList>
            <person name="Zheng W."/>
        </authorList>
    </citation>
    <scope>NUCLEOTIDE SEQUENCE</scope>
    <source>
        <strain evidence="1">QDHG01</strain>
    </source>
</reference>
<proteinExistence type="predicted"/>
<accession>A0A8J8NIA1</accession>
<sequence>MGPSPKYKAITPQNNPVAAQQVLQKSLSPSEFRQQRLGIANFASSSMRNILFTIEVNYFLISISSNLIPSSVKLYAYPFSWLRSLPMYQSTGRVSFLGSMKPFLDLTEQQVRKNSWKNSIIRKS</sequence>
<gene>
    <name evidence="1" type="ORF">FGO68_gene17451</name>
</gene>
<keyword evidence="2" id="KW-1185">Reference proteome</keyword>
<dbReference type="AlphaFoldDB" id="A0A8J8NIA1"/>
<protein>
    <submittedName>
        <fullName evidence="1">Uncharacterized protein</fullName>
    </submittedName>
</protein>
<evidence type="ECO:0000313" key="2">
    <source>
        <dbReference type="Proteomes" id="UP000785679"/>
    </source>
</evidence>
<dbReference type="EMBL" id="RRYP01016649">
    <property type="protein sequence ID" value="TNV74770.1"/>
    <property type="molecule type" value="Genomic_DNA"/>
</dbReference>
<dbReference type="Proteomes" id="UP000785679">
    <property type="component" value="Unassembled WGS sequence"/>
</dbReference>
<comment type="caution">
    <text evidence="1">The sequence shown here is derived from an EMBL/GenBank/DDBJ whole genome shotgun (WGS) entry which is preliminary data.</text>
</comment>